<name>C7DI55_MICA2</name>
<reference evidence="1 2" key="1">
    <citation type="journal article" date="2009" name="Genome Biol.">
        <title>Community-wide analysis of microbial genome sequence signatures.</title>
        <authorList>
            <person name="Dick G.J."/>
            <person name="Andersson A.F."/>
            <person name="Baker B.J."/>
            <person name="Simmons S.L."/>
            <person name="Thomas B.C."/>
            <person name="Yelton A.P."/>
            <person name="Banfield J.F."/>
        </authorList>
    </citation>
    <scope>NUCLEOTIDE SEQUENCE [LARGE SCALE GENOMIC DNA]</scope>
    <source>
        <strain evidence="1">ARMAN-2</strain>
    </source>
</reference>
<dbReference type="Gene3D" id="1.10.10.60">
    <property type="entry name" value="Homeodomain-like"/>
    <property type="match status" value="1"/>
</dbReference>
<evidence type="ECO:0008006" key="3">
    <source>
        <dbReference type="Google" id="ProtNLM"/>
    </source>
</evidence>
<dbReference type="EMBL" id="GG697241">
    <property type="protein sequence ID" value="EET89629.1"/>
    <property type="molecule type" value="Genomic_DNA"/>
</dbReference>
<accession>C7DI55</accession>
<gene>
    <name evidence="1" type="ORF">UNLARM2_0747</name>
</gene>
<dbReference type="AlphaFoldDB" id="C7DI55"/>
<proteinExistence type="predicted"/>
<protein>
    <recommendedName>
        <fullName evidence="3">HTH cro/C1-type domain-containing protein</fullName>
    </recommendedName>
</protein>
<dbReference type="Proteomes" id="UP000332487">
    <property type="component" value="Unassembled WGS sequence"/>
</dbReference>
<dbReference type="PANTHER" id="PTHR40730">
    <property type="entry name" value="TRANSCRIPTIONAL REGULATOR PROTEIN-LIKE PROTEIN"/>
    <property type="match status" value="1"/>
</dbReference>
<sequence length="104" mass="12123">MTNEYNYVTKTFLPALKSRVAKLLYLEYDFNQQEIAGLLDITQAEVSKYLSNKNSYSKIPIKFDKIKLEELAKNIKNKNEYRAQKMICSICPKGSKSKCMIMIR</sequence>
<keyword evidence="2" id="KW-1185">Reference proteome</keyword>
<reference evidence="1 2" key="2">
    <citation type="journal article" date="2010" name="Proc. Natl. Acad. Sci. U.S.A.">
        <title>Enigmatic, ultrasmall, uncultivated Archaea.</title>
        <authorList>
            <person name="Baker B.J."/>
            <person name="Comolli L.R."/>
            <person name="Dick G.J."/>
            <person name="Hauser L.J."/>
            <person name="Hyatt D."/>
            <person name="Dill B.D."/>
            <person name="Land M.L."/>
            <person name="Verberkmoes N.C."/>
            <person name="Hettich R.L."/>
            <person name="Banfield J.F."/>
        </authorList>
    </citation>
    <scope>NUCLEOTIDE SEQUENCE [LARGE SCALE GENOMIC DNA]</scope>
    <source>
        <strain evidence="1">ARMAN-2</strain>
    </source>
</reference>
<dbReference type="PANTHER" id="PTHR40730:SF4">
    <property type="entry name" value="TRANSCRIPTIONAL REGULATOR"/>
    <property type="match status" value="1"/>
</dbReference>
<evidence type="ECO:0000313" key="1">
    <source>
        <dbReference type="EMBL" id="EET89629.1"/>
    </source>
</evidence>
<evidence type="ECO:0000313" key="2">
    <source>
        <dbReference type="Proteomes" id="UP000332487"/>
    </source>
</evidence>
<organism evidence="1 2">
    <name type="scientific">Candidatus Micrarchaeum acidiphilum ARMAN-2</name>
    <dbReference type="NCBI Taxonomy" id="425595"/>
    <lineage>
        <taxon>Archaea</taxon>
        <taxon>Candidatus Micrarchaeota</taxon>
        <taxon>Candidatus Micrarchaeia</taxon>
        <taxon>Candidatus Micrarchaeales</taxon>
        <taxon>Candidatus Micrarchaeaceae</taxon>
        <taxon>Candidatus Micrarchaeum</taxon>
    </lineage>
</organism>